<keyword evidence="2 3" id="KW-0560">Oxidoreductase</keyword>
<keyword evidence="6" id="KW-1185">Reference proteome</keyword>
<dbReference type="Proteomes" id="UP000612055">
    <property type="component" value="Unassembled WGS sequence"/>
</dbReference>
<name>A0A835XZG6_9CHLO</name>
<sequence length="171" mass="18610">MLARRTLLGAGLGAALVAVPMSARAGTTSSEADLEARVGEVRYSEAEWRSKLTPEQYEVLRRAATERRWTSALNYEKREGTFKCGGCGSPLFNSSAKYESGSGWPSFWQPLPGAVTEVTDRDFFMVRTEIRCAKCHGHLGHVFDDGPAPTGLRYCMNGVALAFEPKDGTAA</sequence>
<protein>
    <recommendedName>
        <fullName evidence="3">Peptide-methionine (R)-S-oxide reductase</fullName>
        <ecNumber evidence="3">1.8.4.12</ecNumber>
    </recommendedName>
</protein>
<feature type="chain" id="PRO_5033107597" description="Peptide-methionine (R)-S-oxide reductase" evidence="3">
    <location>
        <begin position="26"/>
        <end position="171"/>
    </location>
</feature>
<dbReference type="Pfam" id="PF01641">
    <property type="entry name" value="SelR"/>
    <property type="match status" value="1"/>
</dbReference>
<organism evidence="5 6">
    <name type="scientific">Edaphochlamys debaryana</name>
    <dbReference type="NCBI Taxonomy" id="47281"/>
    <lineage>
        <taxon>Eukaryota</taxon>
        <taxon>Viridiplantae</taxon>
        <taxon>Chlorophyta</taxon>
        <taxon>core chlorophytes</taxon>
        <taxon>Chlorophyceae</taxon>
        <taxon>CS clade</taxon>
        <taxon>Chlamydomonadales</taxon>
        <taxon>Chlamydomonadales incertae sedis</taxon>
        <taxon>Edaphochlamys</taxon>
    </lineage>
</organism>
<dbReference type="NCBIfam" id="TIGR00357">
    <property type="entry name" value="peptide-methionine (R)-S-oxide reductase MsrB"/>
    <property type="match status" value="1"/>
</dbReference>
<dbReference type="GO" id="GO:0046872">
    <property type="term" value="F:metal ion binding"/>
    <property type="evidence" value="ECO:0007669"/>
    <property type="project" value="UniProtKB-KW"/>
</dbReference>
<evidence type="ECO:0000256" key="3">
    <source>
        <dbReference type="RuleBase" id="RU365044"/>
    </source>
</evidence>
<proteinExistence type="inferred from homology"/>
<dbReference type="EC" id="1.8.4.12" evidence="3"/>
<comment type="cofactor">
    <cofactor evidence="3">
        <name>Zn(2+)</name>
        <dbReference type="ChEBI" id="CHEBI:29105"/>
    </cofactor>
    <text evidence="3">Binds 1 zinc ion per subunit.</text>
</comment>
<dbReference type="OrthoDB" id="44061at2759"/>
<gene>
    <name evidence="5" type="ORF">HYH03_008776</name>
</gene>
<evidence type="ECO:0000313" key="6">
    <source>
        <dbReference type="Proteomes" id="UP000612055"/>
    </source>
</evidence>
<dbReference type="InterPro" id="IPR002579">
    <property type="entry name" value="Met_Sox_Rdtase_MsrB_dom"/>
</dbReference>
<reference evidence="5" key="1">
    <citation type="journal article" date="2020" name="bioRxiv">
        <title>Comparative genomics of Chlamydomonas.</title>
        <authorList>
            <person name="Craig R.J."/>
            <person name="Hasan A.R."/>
            <person name="Ness R.W."/>
            <person name="Keightley P.D."/>
        </authorList>
    </citation>
    <scope>NUCLEOTIDE SEQUENCE</scope>
    <source>
        <strain evidence="5">CCAP 11/70</strain>
    </source>
</reference>
<dbReference type="GO" id="GO:0006979">
    <property type="term" value="P:response to oxidative stress"/>
    <property type="evidence" value="ECO:0007669"/>
    <property type="project" value="InterPro"/>
</dbReference>
<evidence type="ECO:0000313" key="5">
    <source>
        <dbReference type="EMBL" id="KAG2493113.1"/>
    </source>
</evidence>
<keyword evidence="3" id="KW-0479">Metal-binding</keyword>
<dbReference type="GO" id="GO:0005737">
    <property type="term" value="C:cytoplasm"/>
    <property type="evidence" value="ECO:0007669"/>
    <property type="project" value="TreeGrafter"/>
</dbReference>
<comment type="function">
    <text evidence="3">Catalyzes the reduction of methionine sulfoxide (MetSO) to methionine in proteins. Plays a protective role against oxidative stress by restoring activity to proteins that have been inactivated by methionine oxidation. MSRB family specifically reduces the MetSO R-enantiomer.</text>
</comment>
<evidence type="ECO:0000256" key="1">
    <source>
        <dbReference type="ARBA" id="ARBA00007174"/>
    </source>
</evidence>
<evidence type="ECO:0000259" key="4">
    <source>
        <dbReference type="PROSITE" id="PS51790"/>
    </source>
</evidence>
<dbReference type="InterPro" id="IPR028427">
    <property type="entry name" value="Met_Sox_Rdtase_MsrB"/>
</dbReference>
<dbReference type="PANTHER" id="PTHR10173:SF57">
    <property type="entry name" value="PEPTIDE-METHIONINE (R)-S-OXIDE REDUCTASE"/>
    <property type="match status" value="1"/>
</dbReference>
<feature type="domain" description="MsrB" evidence="4">
    <location>
        <begin position="45"/>
        <end position="166"/>
    </location>
</feature>
<keyword evidence="3" id="KW-0862">Zinc</keyword>
<comment type="similarity">
    <text evidence="1 3">Belongs to the MsrB Met sulfoxide reductase family.</text>
</comment>
<dbReference type="GO" id="GO:0033743">
    <property type="term" value="F:peptide-methionine (R)-S-oxide reductase activity"/>
    <property type="evidence" value="ECO:0007669"/>
    <property type="project" value="UniProtKB-EC"/>
</dbReference>
<keyword evidence="3" id="KW-0732">Signal</keyword>
<dbReference type="Gene3D" id="2.170.150.20">
    <property type="entry name" value="Peptide methionine sulfoxide reductase"/>
    <property type="match status" value="1"/>
</dbReference>
<feature type="signal peptide" evidence="3">
    <location>
        <begin position="1"/>
        <end position="25"/>
    </location>
</feature>
<dbReference type="SUPFAM" id="SSF51316">
    <property type="entry name" value="Mss4-like"/>
    <property type="match status" value="1"/>
</dbReference>
<dbReference type="AlphaFoldDB" id="A0A835XZG6"/>
<dbReference type="GO" id="GO:0030091">
    <property type="term" value="P:protein repair"/>
    <property type="evidence" value="ECO:0007669"/>
    <property type="project" value="InterPro"/>
</dbReference>
<evidence type="ECO:0000256" key="2">
    <source>
        <dbReference type="ARBA" id="ARBA00023002"/>
    </source>
</evidence>
<comment type="catalytic activity">
    <reaction evidence="3">
        <text>L-methionyl-[protein] + [thioredoxin]-disulfide + H2O = L-methionyl-(R)-S-oxide-[protein] + [thioredoxin]-dithiol</text>
        <dbReference type="Rhea" id="RHEA:24164"/>
        <dbReference type="Rhea" id="RHEA-COMP:10698"/>
        <dbReference type="Rhea" id="RHEA-COMP:10700"/>
        <dbReference type="Rhea" id="RHEA-COMP:12313"/>
        <dbReference type="Rhea" id="RHEA-COMP:12314"/>
        <dbReference type="ChEBI" id="CHEBI:15377"/>
        <dbReference type="ChEBI" id="CHEBI:16044"/>
        <dbReference type="ChEBI" id="CHEBI:29950"/>
        <dbReference type="ChEBI" id="CHEBI:45764"/>
        <dbReference type="ChEBI" id="CHEBI:50058"/>
        <dbReference type="EC" id="1.8.4.12"/>
    </reaction>
</comment>
<dbReference type="InterPro" id="IPR011057">
    <property type="entry name" value="Mss4-like_sf"/>
</dbReference>
<dbReference type="PANTHER" id="PTHR10173">
    <property type="entry name" value="METHIONINE SULFOXIDE REDUCTASE"/>
    <property type="match status" value="1"/>
</dbReference>
<comment type="caution">
    <text evidence="5">The sequence shown here is derived from an EMBL/GenBank/DDBJ whole genome shotgun (WGS) entry which is preliminary data.</text>
</comment>
<accession>A0A835XZG6</accession>
<dbReference type="PROSITE" id="PS51790">
    <property type="entry name" value="MSRB"/>
    <property type="match status" value="1"/>
</dbReference>
<dbReference type="EMBL" id="JAEHOE010000040">
    <property type="protein sequence ID" value="KAG2493113.1"/>
    <property type="molecule type" value="Genomic_DNA"/>
</dbReference>